<evidence type="ECO:0000256" key="2">
    <source>
        <dbReference type="ARBA" id="ARBA00023125"/>
    </source>
</evidence>
<feature type="DNA-binding region" description="OmpR/PhoB-type" evidence="3">
    <location>
        <begin position="4"/>
        <end position="102"/>
    </location>
</feature>
<dbReference type="InterPro" id="IPR011042">
    <property type="entry name" value="6-blade_b-propeller_TolB-like"/>
</dbReference>
<gene>
    <name evidence="6" type="ORF">N475_15440</name>
</gene>
<dbReference type="GO" id="GO:0006355">
    <property type="term" value="P:regulation of DNA-templated transcription"/>
    <property type="evidence" value="ECO:0007669"/>
    <property type="project" value="InterPro"/>
</dbReference>
<comment type="caution">
    <text evidence="6">The sequence shown here is derived from an EMBL/GenBank/DDBJ whole genome shotgun (WGS) entry which is preliminary data.</text>
</comment>
<evidence type="ECO:0000256" key="1">
    <source>
        <dbReference type="ARBA" id="ARBA00009820"/>
    </source>
</evidence>
<keyword evidence="4" id="KW-1133">Transmembrane helix</keyword>
<dbReference type="Pfam" id="PF07676">
    <property type="entry name" value="PD40"/>
    <property type="match status" value="2"/>
</dbReference>
<accession>A0A166WSC1</accession>
<dbReference type="InterPro" id="IPR011659">
    <property type="entry name" value="WD40"/>
</dbReference>
<sequence>MTSPSCFYINDFLIDLTRSEVIYDKTSTKVEPKVLQVLYLLAQHPNQVVSHQQIMDQVWHGTEVVPNALQRCIARLRKVLGDDAKSPHIIATHPKIGYRLMVDVRWQQNSDKQTKLAVAIPNSINKRIWIAIISFTLFFGIMFSVNISNELKIKSIKQLTHTDAFESNATYSPDGKYVVFNRHENSCQSHIWAKHMETGIESRLTEQAGFYRNTRFTPDGRSLIYTQQRHCNQASTSQHEPHTANCWQINMLDLAASLHNPQPAIVRLQCQNEQIERPIALPNHQYAYLNITQSQTGLFRYSATAQAATELFKPSDMTIYTYDYDHNQSQFIVLGYNDQFQHLITIIDNQGSIVQQNTIHFNGNSVFTERFNIHASMSNNSLIAVNQGQLYRLSLNGQLSKYESTTKGILSAYQHPTKPQLLAVKGYKDIDIAELSIVKSTQIDNKPGINQRVTPYISIARTKALEISPKYQPAGELIAFISTRSGHSEIWLWDGEQSQQLSHFESQAKFERFVWSPNGQHIAIVVDGSLKIIDLKGNVESFVHDVSMHQAVAWPNETSLFFTSRTTESAKSLWQFDFNTYAFSQYPVENAKNIWPTSKFLFYSDFSGKVFKRDLSPKTQKAQKAQHLPSLNGNSLVMQQSLFYGYDSSTGYLSAYSLSGEFKKQLIPLKPFAWKLTDIRDNTVLIEQVIEVNQDVVELTF</sequence>
<dbReference type="SMART" id="SM00862">
    <property type="entry name" value="Trans_reg_C"/>
    <property type="match status" value="1"/>
</dbReference>
<evidence type="ECO:0000313" key="6">
    <source>
        <dbReference type="EMBL" id="KZN38019.1"/>
    </source>
</evidence>
<dbReference type="Gene3D" id="2.120.10.30">
    <property type="entry name" value="TolB, C-terminal domain"/>
    <property type="match status" value="2"/>
</dbReference>
<reference evidence="6 7" key="1">
    <citation type="submission" date="2013-07" db="EMBL/GenBank/DDBJ databases">
        <title>Comparative Genomic and Metabolomic Analysis of Twelve Strains of Pseudoalteromonas luteoviolacea.</title>
        <authorList>
            <person name="Vynne N.G."/>
            <person name="Mansson M."/>
            <person name="Gram L."/>
        </authorList>
    </citation>
    <scope>NUCLEOTIDE SEQUENCE [LARGE SCALE GENOMIC DNA]</scope>
    <source>
        <strain evidence="6 7">DSM 6061</strain>
    </source>
</reference>
<dbReference type="Pfam" id="PF00486">
    <property type="entry name" value="Trans_reg_C"/>
    <property type="match status" value="1"/>
</dbReference>
<protein>
    <recommendedName>
        <fullName evidence="5">OmpR/PhoB-type domain-containing protein</fullName>
    </recommendedName>
</protein>
<dbReference type="Proteomes" id="UP000076643">
    <property type="component" value="Unassembled WGS sequence"/>
</dbReference>
<keyword evidence="7" id="KW-1185">Reference proteome</keyword>
<evidence type="ECO:0000256" key="3">
    <source>
        <dbReference type="PROSITE-ProRule" id="PRU01091"/>
    </source>
</evidence>
<name>A0A166WSC1_9GAMM</name>
<dbReference type="CDD" id="cd00383">
    <property type="entry name" value="trans_reg_C"/>
    <property type="match status" value="1"/>
</dbReference>
<feature type="transmembrane region" description="Helical" evidence="4">
    <location>
        <begin position="128"/>
        <end position="147"/>
    </location>
</feature>
<dbReference type="EMBL" id="AUYB01000102">
    <property type="protein sequence ID" value="KZN38019.1"/>
    <property type="molecule type" value="Genomic_DNA"/>
</dbReference>
<dbReference type="Gene3D" id="1.10.10.10">
    <property type="entry name" value="Winged helix-like DNA-binding domain superfamily/Winged helix DNA-binding domain"/>
    <property type="match status" value="1"/>
</dbReference>
<dbReference type="PROSITE" id="PS51755">
    <property type="entry name" value="OMPR_PHOB"/>
    <property type="match status" value="1"/>
</dbReference>
<dbReference type="GO" id="GO:0003677">
    <property type="term" value="F:DNA binding"/>
    <property type="evidence" value="ECO:0007669"/>
    <property type="project" value="UniProtKB-UniRule"/>
</dbReference>
<comment type="similarity">
    <text evidence="1">Belongs to the TolB family.</text>
</comment>
<evidence type="ECO:0000313" key="7">
    <source>
        <dbReference type="Proteomes" id="UP000076643"/>
    </source>
</evidence>
<keyword evidence="2 3" id="KW-0238">DNA-binding</keyword>
<dbReference type="GO" id="GO:0000160">
    <property type="term" value="P:phosphorelay signal transduction system"/>
    <property type="evidence" value="ECO:0007669"/>
    <property type="project" value="InterPro"/>
</dbReference>
<dbReference type="SUPFAM" id="SSF69322">
    <property type="entry name" value="Tricorn protease domain 2"/>
    <property type="match status" value="1"/>
</dbReference>
<evidence type="ECO:0000259" key="5">
    <source>
        <dbReference type="PROSITE" id="PS51755"/>
    </source>
</evidence>
<dbReference type="SUPFAM" id="SSF46894">
    <property type="entry name" value="C-terminal effector domain of the bipartite response regulators"/>
    <property type="match status" value="1"/>
</dbReference>
<organism evidence="6 7">
    <name type="scientific">Pseudoalteromonas luteoviolacea DSM 6061</name>
    <dbReference type="NCBI Taxonomy" id="1365250"/>
    <lineage>
        <taxon>Bacteria</taxon>
        <taxon>Pseudomonadati</taxon>
        <taxon>Pseudomonadota</taxon>
        <taxon>Gammaproteobacteria</taxon>
        <taxon>Alteromonadales</taxon>
        <taxon>Pseudoalteromonadaceae</taxon>
        <taxon>Pseudoalteromonas</taxon>
    </lineage>
</organism>
<dbReference type="InterPro" id="IPR036388">
    <property type="entry name" value="WH-like_DNA-bd_sf"/>
</dbReference>
<dbReference type="InterPro" id="IPR001867">
    <property type="entry name" value="OmpR/PhoB-type_DNA-bd"/>
</dbReference>
<proteinExistence type="inferred from homology"/>
<evidence type="ECO:0000256" key="4">
    <source>
        <dbReference type="SAM" id="Phobius"/>
    </source>
</evidence>
<dbReference type="InterPro" id="IPR016032">
    <property type="entry name" value="Sig_transdc_resp-reg_C-effctor"/>
</dbReference>
<keyword evidence="4" id="KW-0812">Transmembrane</keyword>
<keyword evidence="4" id="KW-0472">Membrane</keyword>
<dbReference type="PATRIC" id="fig|1365250.3.peg.2319"/>
<dbReference type="PANTHER" id="PTHR36842">
    <property type="entry name" value="PROTEIN TOLB HOMOLOG"/>
    <property type="match status" value="1"/>
</dbReference>
<feature type="domain" description="OmpR/PhoB-type" evidence="5">
    <location>
        <begin position="4"/>
        <end position="102"/>
    </location>
</feature>
<dbReference type="AlphaFoldDB" id="A0A166WSC1"/>